<dbReference type="InterPro" id="IPR041588">
    <property type="entry name" value="Integrase_H2C2"/>
</dbReference>
<dbReference type="PANTHER" id="PTHR34072:SF57">
    <property type="entry name" value="RNA-DIRECTED DNA POLYMERASE"/>
    <property type="match status" value="1"/>
</dbReference>
<feature type="domain" description="Integrase zinc-binding" evidence="2">
    <location>
        <begin position="160"/>
        <end position="214"/>
    </location>
</feature>
<keyword evidence="4" id="KW-1185">Reference proteome</keyword>
<dbReference type="Gene3D" id="1.10.340.70">
    <property type="match status" value="1"/>
</dbReference>
<evidence type="ECO:0000259" key="1">
    <source>
        <dbReference type="Pfam" id="PF17919"/>
    </source>
</evidence>
<comment type="caution">
    <text evidence="3">The sequence shown here is derived from an EMBL/GenBank/DDBJ whole genome shotgun (WGS) entry which is preliminary data.</text>
</comment>
<dbReference type="AlphaFoldDB" id="A0ABD1BHF7"/>
<evidence type="ECO:0000313" key="4">
    <source>
        <dbReference type="Proteomes" id="UP001558713"/>
    </source>
</evidence>
<gene>
    <name evidence="3" type="ORF">V5N11_009956</name>
</gene>
<name>A0ABD1BHF7_CARAN</name>
<organism evidence="3 4">
    <name type="scientific">Cardamine amara subsp. amara</name>
    <dbReference type="NCBI Taxonomy" id="228776"/>
    <lineage>
        <taxon>Eukaryota</taxon>
        <taxon>Viridiplantae</taxon>
        <taxon>Streptophyta</taxon>
        <taxon>Embryophyta</taxon>
        <taxon>Tracheophyta</taxon>
        <taxon>Spermatophyta</taxon>
        <taxon>Magnoliopsida</taxon>
        <taxon>eudicotyledons</taxon>
        <taxon>Gunneridae</taxon>
        <taxon>Pentapetalae</taxon>
        <taxon>rosids</taxon>
        <taxon>malvids</taxon>
        <taxon>Brassicales</taxon>
        <taxon>Brassicaceae</taxon>
        <taxon>Cardamineae</taxon>
        <taxon>Cardamine</taxon>
    </lineage>
</organism>
<sequence>MCDVSNFAVRAVLGQKKDKKLHAIYYASRTLDEAQKNYATTEKELLAVVFAFEKFRPYLVGSKGQEGVENGAADHLSRIKVDDNVPINDFLPEENVYLVELDRPWYADIANYLAADDKPLKLTGYAKKRFLREVRRFHWDELYLYKYCSDGMYRRCIAETEVPDVLFHCHGSDYAGHFATFKTVSKVLQARFWWPTMFRDANEFVARCDSCQRKGKISKRYEMPHRISS</sequence>
<dbReference type="FunFam" id="3.10.20.370:FF:000001">
    <property type="entry name" value="Retrovirus-related Pol polyprotein from transposon 17.6-like protein"/>
    <property type="match status" value="1"/>
</dbReference>
<feature type="domain" description="Reverse transcriptase/retrotransposon-derived protein RNase H-like" evidence="1">
    <location>
        <begin position="2"/>
        <end position="63"/>
    </location>
</feature>
<protein>
    <submittedName>
        <fullName evidence="3">Mitochondrial protein</fullName>
    </submittedName>
</protein>
<dbReference type="Gene3D" id="3.10.20.370">
    <property type="match status" value="1"/>
</dbReference>
<reference evidence="3 4" key="1">
    <citation type="submission" date="2024-04" db="EMBL/GenBank/DDBJ databases">
        <title>Genome assembly C_amara_ONT_v2.</title>
        <authorList>
            <person name="Yant L."/>
            <person name="Moore C."/>
            <person name="Slenker M."/>
        </authorList>
    </citation>
    <scope>NUCLEOTIDE SEQUENCE [LARGE SCALE GENOMIC DNA]</scope>
    <source>
        <tissue evidence="3">Leaf</tissue>
    </source>
</reference>
<dbReference type="SUPFAM" id="SSF56672">
    <property type="entry name" value="DNA/RNA polymerases"/>
    <property type="match status" value="1"/>
</dbReference>
<dbReference type="InterPro" id="IPR041577">
    <property type="entry name" value="RT_RNaseH_2"/>
</dbReference>
<dbReference type="PANTHER" id="PTHR34072">
    <property type="entry name" value="ENZYMATIC POLYPROTEIN-RELATED"/>
    <property type="match status" value="1"/>
</dbReference>
<dbReference type="Pfam" id="PF17921">
    <property type="entry name" value="Integrase_H2C2"/>
    <property type="match status" value="1"/>
</dbReference>
<accession>A0ABD1BHF7</accession>
<evidence type="ECO:0000313" key="3">
    <source>
        <dbReference type="EMBL" id="KAL1213775.1"/>
    </source>
</evidence>
<dbReference type="InterPro" id="IPR043502">
    <property type="entry name" value="DNA/RNA_pol_sf"/>
</dbReference>
<dbReference type="Pfam" id="PF17919">
    <property type="entry name" value="RT_RNaseH_2"/>
    <property type="match status" value="1"/>
</dbReference>
<proteinExistence type="predicted"/>
<evidence type="ECO:0000259" key="2">
    <source>
        <dbReference type="Pfam" id="PF17921"/>
    </source>
</evidence>
<dbReference type="Proteomes" id="UP001558713">
    <property type="component" value="Unassembled WGS sequence"/>
</dbReference>
<dbReference type="EMBL" id="JBANAX010000332">
    <property type="protein sequence ID" value="KAL1213775.1"/>
    <property type="molecule type" value="Genomic_DNA"/>
</dbReference>